<comment type="caution">
    <text evidence="1">The sequence shown here is derived from an EMBL/GenBank/DDBJ whole genome shotgun (WGS) entry which is preliminary data.</text>
</comment>
<evidence type="ECO:0000313" key="1">
    <source>
        <dbReference type="EMBL" id="NDK91020.1"/>
    </source>
</evidence>
<keyword evidence="2" id="KW-1185">Reference proteome</keyword>
<gene>
    <name evidence="1" type="ORF">GYA93_15720</name>
</gene>
<reference evidence="1 2" key="1">
    <citation type="submission" date="2020-01" db="EMBL/GenBank/DDBJ databases">
        <title>Investigation of new actinobacteria for the biodesulphurisation of diesel fuel.</title>
        <authorList>
            <person name="Athi Narayanan S.M."/>
        </authorList>
    </citation>
    <scope>NUCLEOTIDE SEQUENCE [LARGE SCALE GENOMIC DNA]</scope>
    <source>
        <strain evidence="1 2">213E</strain>
    </source>
</reference>
<protein>
    <submittedName>
        <fullName evidence="1">Uncharacterized protein</fullName>
    </submittedName>
</protein>
<accession>A0A7K3LS17</accession>
<name>A0A7K3LS17_9ACTN</name>
<dbReference type="RefSeq" id="WP_059036654.1">
    <property type="nucleotide sequence ID" value="NZ_JAADZU010000054.1"/>
</dbReference>
<dbReference type="Proteomes" id="UP000466307">
    <property type="component" value="Unassembled WGS sequence"/>
</dbReference>
<evidence type="ECO:0000313" key="2">
    <source>
        <dbReference type="Proteomes" id="UP000466307"/>
    </source>
</evidence>
<dbReference type="AlphaFoldDB" id="A0A7K3LS17"/>
<sequence length="93" mass="10029">MAIENITLSSPASLNAVSKYRYLRSVFLTENAGTPAEAKIEFRDGGPGGTVFFLLKFSANQTHAYSFTRPIYFPSGIYMNCPTGVVVGGIDAD</sequence>
<dbReference type="EMBL" id="JAADZU010000054">
    <property type="protein sequence ID" value="NDK91020.1"/>
    <property type="molecule type" value="Genomic_DNA"/>
</dbReference>
<proteinExistence type="predicted"/>
<organism evidence="1 2">
    <name type="scientific">Gordonia desulfuricans</name>
    <dbReference type="NCBI Taxonomy" id="89051"/>
    <lineage>
        <taxon>Bacteria</taxon>
        <taxon>Bacillati</taxon>
        <taxon>Actinomycetota</taxon>
        <taxon>Actinomycetes</taxon>
        <taxon>Mycobacteriales</taxon>
        <taxon>Gordoniaceae</taxon>
        <taxon>Gordonia</taxon>
    </lineage>
</organism>